<reference evidence="7" key="1">
    <citation type="journal article" date="2020" name="mSystems">
        <title>Genome- and Community-Level Interaction Insights into Carbon Utilization and Element Cycling Functions of Hydrothermarchaeota in Hydrothermal Sediment.</title>
        <authorList>
            <person name="Zhou Z."/>
            <person name="Liu Y."/>
            <person name="Xu W."/>
            <person name="Pan J."/>
            <person name="Luo Z.H."/>
            <person name="Li M."/>
        </authorList>
    </citation>
    <scope>NUCLEOTIDE SEQUENCE</scope>
    <source>
        <strain evidence="7">SpSt-997</strain>
    </source>
</reference>
<dbReference type="Pfam" id="PF02653">
    <property type="entry name" value="BPD_transp_2"/>
    <property type="match status" value="1"/>
</dbReference>
<keyword evidence="4 6" id="KW-1133">Transmembrane helix</keyword>
<dbReference type="GO" id="GO:0015658">
    <property type="term" value="F:branched-chain amino acid transmembrane transporter activity"/>
    <property type="evidence" value="ECO:0007669"/>
    <property type="project" value="InterPro"/>
</dbReference>
<dbReference type="CDD" id="cd06581">
    <property type="entry name" value="TM_PBP1_LivM_like"/>
    <property type="match status" value="1"/>
</dbReference>
<dbReference type="EMBL" id="DTQM01000265">
    <property type="protein sequence ID" value="HGC44312.1"/>
    <property type="molecule type" value="Genomic_DNA"/>
</dbReference>
<proteinExistence type="predicted"/>
<feature type="transmembrane region" description="Helical" evidence="6">
    <location>
        <begin position="278"/>
        <end position="298"/>
    </location>
</feature>
<feature type="transmembrane region" description="Helical" evidence="6">
    <location>
        <begin position="21"/>
        <end position="39"/>
    </location>
</feature>
<feature type="transmembrane region" description="Helical" evidence="6">
    <location>
        <begin position="304"/>
        <end position="329"/>
    </location>
</feature>
<evidence type="ECO:0000256" key="4">
    <source>
        <dbReference type="ARBA" id="ARBA00022989"/>
    </source>
</evidence>
<dbReference type="AlphaFoldDB" id="A0A8J4HDQ8"/>
<feature type="transmembrane region" description="Helical" evidence="6">
    <location>
        <begin position="341"/>
        <end position="362"/>
    </location>
</feature>
<accession>A0A8J4HDQ8</accession>
<keyword evidence="5 6" id="KW-0472">Membrane</keyword>
<feature type="transmembrane region" description="Helical" evidence="6">
    <location>
        <begin position="45"/>
        <end position="65"/>
    </location>
</feature>
<evidence type="ECO:0000256" key="5">
    <source>
        <dbReference type="ARBA" id="ARBA00023136"/>
    </source>
</evidence>
<feature type="transmembrane region" description="Helical" evidence="6">
    <location>
        <begin position="229"/>
        <end position="248"/>
    </location>
</feature>
<sequence>MAEQAAPQTALLAGVPGRSRAWMIWLAAAALALVAPHLLASGFGISLLNRMAIAIVFALSFNMLLGQGGMLDFGHAVFFGLGGFATMHLLKLADAGIFLPVPLLPLAGALGGLVSAVPAGWVATRREGTSFAMVTLGIAELAVAFVVMLPQWFGGEEGVSGDRSAEPALFGFDFGAALQIYYVIAAWALLAALLMWAITRTPLGRLTNAVRDNPLRVDFLGYDPARIRFLSFALAGLFAGVAGGMQALNDEIVTVSNIGSAASGAVLLMTYIGGVGTFWGPVLGAIVVTLLQMALGTLTDAWQLYSGLLFVFMVLWAPGGLSGIILSHAPLLRAGLGHRLLARYLAVVPAALLTLAGLIGLAEMAYRLQAVRSGGAPGRLFGFAVMPTDPVAWVAPTLLLLGGGLALRTLAPRARAAWQEAHTLLARGMPR</sequence>
<feature type="transmembrane region" description="Helical" evidence="6">
    <location>
        <begin position="77"/>
        <end position="97"/>
    </location>
</feature>
<comment type="caution">
    <text evidence="7">The sequence shown here is derived from an EMBL/GenBank/DDBJ whole genome shotgun (WGS) entry which is preliminary data.</text>
</comment>
<dbReference type="InterPro" id="IPR043428">
    <property type="entry name" value="LivM-like"/>
</dbReference>
<evidence type="ECO:0000256" key="1">
    <source>
        <dbReference type="ARBA" id="ARBA00004651"/>
    </source>
</evidence>
<dbReference type="GO" id="GO:0005886">
    <property type="term" value="C:plasma membrane"/>
    <property type="evidence" value="ECO:0007669"/>
    <property type="project" value="UniProtKB-SubCell"/>
</dbReference>
<organism evidence="7">
    <name type="scientific">Acidicaldus sp</name>
    <dbReference type="NCBI Taxonomy" id="1872105"/>
    <lineage>
        <taxon>Bacteria</taxon>
        <taxon>Pseudomonadati</taxon>
        <taxon>Pseudomonadota</taxon>
        <taxon>Alphaproteobacteria</taxon>
        <taxon>Acetobacterales</taxon>
        <taxon>Acetobacteraceae</taxon>
        <taxon>Acidicaldus</taxon>
    </lineage>
</organism>
<gene>
    <name evidence="7" type="ORF">ENY07_13990</name>
</gene>
<keyword evidence="2" id="KW-1003">Cell membrane</keyword>
<dbReference type="PANTHER" id="PTHR30482">
    <property type="entry name" value="HIGH-AFFINITY BRANCHED-CHAIN AMINO ACID TRANSPORT SYSTEM PERMEASE"/>
    <property type="match status" value="1"/>
</dbReference>
<name>A0A8J4HDQ8_9PROT</name>
<feature type="transmembrane region" description="Helical" evidence="6">
    <location>
        <begin position="103"/>
        <end position="124"/>
    </location>
</feature>
<dbReference type="InterPro" id="IPR001851">
    <property type="entry name" value="ABC_transp_permease"/>
</dbReference>
<comment type="subcellular location">
    <subcellularLocation>
        <location evidence="1">Cell membrane</location>
        <topology evidence="1">Multi-pass membrane protein</topology>
    </subcellularLocation>
</comment>
<evidence type="ECO:0000256" key="2">
    <source>
        <dbReference type="ARBA" id="ARBA00022475"/>
    </source>
</evidence>
<evidence type="ECO:0000256" key="3">
    <source>
        <dbReference type="ARBA" id="ARBA00022692"/>
    </source>
</evidence>
<dbReference type="PANTHER" id="PTHR30482:SF17">
    <property type="entry name" value="ABC TRANSPORTER ATP-BINDING PROTEIN"/>
    <property type="match status" value="1"/>
</dbReference>
<protein>
    <submittedName>
        <fullName evidence="7">Branched-chain amino acid ABC transporter permease</fullName>
    </submittedName>
</protein>
<evidence type="ECO:0000313" key="7">
    <source>
        <dbReference type="EMBL" id="HGC44312.1"/>
    </source>
</evidence>
<feature type="transmembrane region" description="Helical" evidence="6">
    <location>
        <begin position="174"/>
        <end position="198"/>
    </location>
</feature>
<keyword evidence="3 6" id="KW-0812">Transmembrane</keyword>
<evidence type="ECO:0000256" key="6">
    <source>
        <dbReference type="SAM" id="Phobius"/>
    </source>
</evidence>
<feature type="transmembrane region" description="Helical" evidence="6">
    <location>
        <begin position="131"/>
        <end position="154"/>
    </location>
</feature>